<dbReference type="PANTHER" id="PTHR39290">
    <property type="entry name" value="C3H1-TYPE DOMAIN-CONTAINING PROTEIN-RELATED"/>
    <property type="match status" value="1"/>
</dbReference>
<feature type="compositionally biased region" description="Polar residues" evidence="1">
    <location>
        <begin position="11"/>
        <end position="20"/>
    </location>
</feature>
<gene>
    <name evidence="2" type="ORF">THAPSDRAFT_926</name>
</gene>
<keyword evidence="3" id="KW-1185">Reference proteome</keyword>
<dbReference type="EMBL" id="CM000638">
    <property type="protein sequence ID" value="EED96187.1"/>
    <property type="molecule type" value="Genomic_DNA"/>
</dbReference>
<reference evidence="2 3" key="2">
    <citation type="journal article" date="2008" name="Nature">
        <title>The Phaeodactylum genome reveals the evolutionary history of diatom genomes.</title>
        <authorList>
            <person name="Bowler C."/>
            <person name="Allen A.E."/>
            <person name="Badger J.H."/>
            <person name="Grimwood J."/>
            <person name="Jabbari K."/>
            <person name="Kuo A."/>
            <person name="Maheswari U."/>
            <person name="Martens C."/>
            <person name="Maumus F."/>
            <person name="Otillar R.P."/>
            <person name="Rayko E."/>
            <person name="Salamov A."/>
            <person name="Vandepoele K."/>
            <person name="Beszteri B."/>
            <person name="Gruber A."/>
            <person name="Heijde M."/>
            <person name="Katinka M."/>
            <person name="Mock T."/>
            <person name="Valentin K."/>
            <person name="Verret F."/>
            <person name="Berges J.A."/>
            <person name="Brownlee C."/>
            <person name="Cadoret J.P."/>
            <person name="Chiovitti A."/>
            <person name="Choi C.J."/>
            <person name="Coesel S."/>
            <person name="De Martino A."/>
            <person name="Detter J.C."/>
            <person name="Durkin C."/>
            <person name="Falciatore A."/>
            <person name="Fournet J."/>
            <person name="Haruta M."/>
            <person name="Huysman M.J."/>
            <person name="Jenkins B.D."/>
            <person name="Jiroutova K."/>
            <person name="Jorgensen R.E."/>
            <person name="Joubert Y."/>
            <person name="Kaplan A."/>
            <person name="Kroger N."/>
            <person name="Kroth P.G."/>
            <person name="La Roche J."/>
            <person name="Lindquist E."/>
            <person name="Lommer M."/>
            <person name="Martin-Jezequel V."/>
            <person name="Lopez P.J."/>
            <person name="Lucas S."/>
            <person name="Mangogna M."/>
            <person name="McGinnis K."/>
            <person name="Medlin L.K."/>
            <person name="Montsant A."/>
            <person name="Oudot-Le Secq M.P."/>
            <person name="Napoli C."/>
            <person name="Obornik M."/>
            <person name="Parker M.S."/>
            <person name="Petit J.L."/>
            <person name="Porcel B.M."/>
            <person name="Poulsen N."/>
            <person name="Robison M."/>
            <person name="Rychlewski L."/>
            <person name="Rynearson T.A."/>
            <person name="Schmutz J."/>
            <person name="Shapiro H."/>
            <person name="Siaut M."/>
            <person name="Stanley M."/>
            <person name="Sussman M.R."/>
            <person name="Taylor A.R."/>
            <person name="Vardi A."/>
            <person name="von Dassow P."/>
            <person name="Vyverman W."/>
            <person name="Willis A."/>
            <person name="Wyrwicz L.S."/>
            <person name="Rokhsar D.S."/>
            <person name="Weissenbach J."/>
            <person name="Armbrust E.V."/>
            <person name="Green B.R."/>
            <person name="Van de Peer Y."/>
            <person name="Grigoriev I.V."/>
        </authorList>
    </citation>
    <scope>NUCLEOTIDE SEQUENCE [LARGE SCALE GENOMIC DNA]</scope>
    <source>
        <strain evidence="2 3">CCMP1335</strain>
    </source>
</reference>
<feature type="region of interest" description="Disordered" evidence="1">
    <location>
        <begin position="331"/>
        <end position="374"/>
    </location>
</feature>
<evidence type="ECO:0008006" key="4">
    <source>
        <dbReference type="Google" id="ProtNLM"/>
    </source>
</evidence>
<dbReference type="PANTHER" id="PTHR39290:SF6">
    <property type="entry name" value="S-ADENOSYL-L-METHIONINE-DEPENDENT METHYLTRANSFERASES SUPERFAMILY PROTEIN"/>
    <property type="match status" value="1"/>
</dbReference>
<reference evidence="2 3" key="1">
    <citation type="journal article" date="2004" name="Science">
        <title>The genome of the diatom Thalassiosira pseudonana: ecology, evolution, and metabolism.</title>
        <authorList>
            <person name="Armbrust E.V."/>
            <person name="Berges J.A."/>
            <person name="Bowler C."/>
            <person name="Green B.R."/>
            <person name="Martinez D."/>
            <person name="Putnam N.H."/>
            <person name="Zhou S."/>
            <person name="Allen A.E."/>
            <person name="Apt K.E."/>
            <person name="Bechner M."/>
            <person name="Brzezinski M.A."/>
            <person name="Chaal B.K."/>
            <person name="Chiovitti A."/>
            <person name="Davis A.K."/>
            <person name="Demarest M.S."/>
            <person name="Detter J.C."/>
            <person name="Glavina T."/>
            <person name="Goodstein D."/>
            <person name="Hadi M.Z."/>
            <person name="Hellsten U."/>
            <person name="Hildebrand M."/>
            <person name="Jenkins B.D."/>
            <person name="Jurka J."/>
            <person name="Kapitonov V.V."/>
            <person name="Kroger N."/>
            <person name="Lau W.W."/>
            <person name="Lane T.W."/>
            <person name="Larimer F.W."/>
            <person name="Lippmeier J.C."/>
            <person name="Lucas S."/>
            <person name="Medina M."/>
            <person name="Montsant A."/>
            <person name="Obornik M."/>
            <person name="Parker M.S."/>
            <person name="Palenik B."/>
            <person name="Pazour G.J."/>
            <person name="Richardson P.M."/>
            <person name="Rynearson T.A."/>
            <person name="Saito M.A."/>
            <person name="Schwartz D.C."/>
            <person name="Thamatrakoln K."/>
            <person name="Valentin K."/>
            <person name="Vardi A."/>
            <person name="Wilkerson F.P."/>
            <person name="Rokhsar D.S."/>
        </authorList>
    </citation>
    <scope>NUCLEOTIDE SEQUENCE [LARGE SCALE GENOMIC DNA]</scope>
    <source>
        <strain evidence="2 3">CCMP1335</strain>
    </source>
</reference>
<sequence>MGKSKKRKDGSSNSTDNNPLLTAQQNYLKSLPSTIKADFFSSKLTPEERAKVWEEQADLGESLVNSYSWATPDDRLLKVFQHFAPIVEVGCGANAYWARWMHDVGGVDVVAFDVSLEEGGKIAAGSGDGGKSKKKKNKGGSDANNNGRGGLIIRQGGPEVLSSDDEIRESNRALFLCYPDEEEYRPSPDNEEGEDMDDEAKTASMAAACLDHYTGDTVIHVGELYGDTVSLDQAPWGRSSSNEFQERLAGEYHCILKMKLENNWLHVRDTLSVWKRSETCCMVFEEEGDQEEEEDGSADEVHYKHIPSDEVLPTDLAAPCVAHLLKNNNKALVKRTKGNEGSVAGEERKRKKKKTTSESKPSPNADSVIPGSAW</sequence>
<dbReference type="KEGG" id="tps:THAPSDRAFT_926"/>
<dbReference type="GeneID" id="7442895"/>
<name>B8BSU6_THAPS</name>
<evidence type="ECO:0000256" key="1">
    <source>
        <dbReference type="SAM" id="MobiDB-lite"/>
    </source>
</evidence>
<protein>
    <recommendedName>
        <fullName evidence="4">Methyltransferase domain-containing protein</fullName>
    </recommendedName>
</protein>
<dbReference type="InParanoid" id="B8BSU6"/>
<proteinExistence type="predicted"/>
<dbReference type="PaxDb" id="35128-Thaps926"/>
<dbReference type="HOGENOM" id="CLU_054308_0_0_1"/>
<evidence type="ECO:0000313" key="3">
    <source>
        <dbReference type="Proteomes" id="UP000001449"/>
    </source>
</evidence>
<accession>B8BSU6</accession>
<feature type="region of interest" description="Disordered" evidence="1">
    <location>
        <begin position="1"/>
        <end position="20"/>
    </location>
</feature>
<dbReference type="OMA" id="PIVEVGC"/>
<dbReference type="eggNOG" id="ENOG502RXQ6">
    <property type="taxonomic scope" value="Eukaryota"/>
</dbReference>
<dbReference type="Proteomes" id="UP000001449">
    <property type="component" value="Chromosome 1"/>
</dbReference>
<evidence type="ECO:0000313" key="2">
    <source>
        <dbReference type="EMBL" id="EED96187.1"/>
    </source>
</evidence>
<organism evidence="2 3">
    <name type="scientific">Thalassiosira pseudonana</name>
    <name type="common">Marine diatom</name>
    <name type="synonym">Cyclotella nana</name>
    <dbReference type="NCBI Taxonomy" id="35128"/>
    <lineage>
        <taxon>Eukaryota</taxon>
        <taxon>Sar</taxon>
        <taxon>Stramenopiles</taxon>
        <taxon>Ochrophyta</taxon>
        <taxon>Bacillariophyta</taxon>
        <taxon>Coscinodiscophyceae</taxon>
        <taxon>Thalassiosirophycidae</taxon>
        <taxon>Thalassiosirales</taxon>
        <taxon>Thalassiosiraceae</taxon>
        <taxon>Thalassiosira</taxon>
    </lineage>
</organism>
<feature type="region of interest" description="Disordered" evidence="1">
    <location>
        <begin position="123"/>
        <end position="163"/>
    </location>
</feature>
<dbReference type="RefSeq" id="XP_002286546.1">
    <property type="nucleotide sequence ID" value="XM_002286510.1"/>
</dbReference>
<dbReference type="AlphaFoldDB" id="B8BSU6"/>